<dbReference type="NCBIfam" id="TIGR01072">
    <property type="entry name" value="murA"/>
    <property type="match status" value="1"/>
</dbReference>
<comment type="caution">
    <text evidence="15">The sequence shown here is derived from an EMBL/GenBank/DDBJ whole genome shotgun (WGS) entry which is preliminary data.</text>
</comment>
<evidence type="ECO:0000256" key="10">
    <source>
        <dbReference type="ARBA" id="ARBA00023317"/>
    </source>
</evidence>
<keyword evidence="4 13" id="KW-0132">Cell division</keyword>
<reference evidence="15 16" key="1">
    <citation type="journal article" date="2014" name="Int. J. Syst. Evol. Microbiol.">
        <title>Complete genome sequence of Corynebacterium casei LMG S-19264T (=DSM 44701T), isolated from a smear-ripened cheese.</title>
        <authorList>
            <consortium name="US DOE Joint Genome Institute (JGI-PGF)"/>
            <person name="Walter F."/>
            <person name="Albersmeier A."/>
            <person name="Kalinowski J."/>
            <person name="Ruckert C."/>
        </authorList>
    </citation>
    <scope>NUCLEOTIDE SEQUENCE [LARGE SCALE GENOMIC DNA]</scope>
    <source>
        <strain evidence="15 16">CGMCC 1.9161</strain>
    </source>
</reference>
<feature type="binding site" evidence="13">
    <location>
        <position position="316"/>
    </location>
    <ligand>
        <name>UDP-N-acetyl-alpha-D-glucosamine</name>
        <dbReference type="ChEBI" id="CHEBI:57705"/>
    </ligand>
</feature>
<proteinExistence type="inferred from homology"/>
<dbReference type="PANTHER" id="PTHR43783">
    <property type="entry name" value="UDP-N-ACETYLGLUCOSAMINE 1-CARBOXYVINYLTRANSFERASE"/>
    <property type="match status" value="1"/>
</dbReference>
<dbReference type="InterPro" id="IPR001986">
    <property type="entry name" value="Enolpyruvate_Tfrase_dom"/>
</dbReference>
<feature type="binding site" evidence="13">
    <location>
        <position position="338"/>
    </location>
    <ligand>
        <name>UDP-N-acetyl-alpha-D-glucosamine</name>
        <dbReference type="ChEBI" id="CHEBI:57705"/>
    </ligand>
</feature>
<evidence type="ECO:0000256" key="1">
    <source>
        <dbReference type="ARBA" id="ARBA00004496"/>
    </source>
</evidence>
<dbReference type="Proteomes" id="UP000600449">
    <property type="component" value="Unassembled WGS sequence"/>
</dbReference>
<evidence type="ECO:0000259" key="14">
    <source>
        <dbReference type="Pfam" id="PF00275"/>
    </source>
</evidence>
<evidence type="ECO:0000313" key="16">
    <source>
        <dbReference type="Proteomes" id="UP000600449"/>
    </source>
</evidence>
<comment type="caution">
    <text evidence="13">Lacks conserved residue(s) required for the propagation of feature annotation.</text>
</comment>
<evidence type="ECO:0000256" key="6">
    <source>
        <dbReference type="ARBA" id="ARBA00022960"/>
    </source>
</evidence>
<dbReference type="AlphaFoldDB" id="A0A917Q746"/>
<dbReference type="GO" id="GO:0008760">
    <property type="term" value="F:UDP-N-acetylglucosamine 1-carboxyvinyltransferase activity"/>
    <property type="evidence" value="ECO:0007669"/>
    <property type="project" value="UniProtKB-UniRule"/>
</dbReference>
<keyword evidence="7 13" id="KW-0573">Peptidoglycan synthesis</keyword>
<feature type="binding site" evidence="13">
    <location>
        <position position="102"/>
    </location>
    <ligand>
        <name>UDP-N-acetyl-alpha-D-glucosamine</name>
        <dbReference type="ChEBI" id="CHEBI:57705"/>
    </ligand>
</feature>
<feature type="binding site" evidence="13">
    <location>
        <begin position="22"/>
        <end position="23"/>
    </location>
    <ligand>
        <name>phosphoenolpyruvate</name>
        <dbReference type="ChEBI" id="CHEBI:58702"/>
    </ligand>
</feature>
<evidence type="ECO:0000256" key="3">
    <source>
        <dbReference type="ARBA" id="ARBA00022490"/>
    </source>
</evidence>
<keyword evidence="8 13" id="KW-0131">Cell cycle</keyword>
<comment type="similarity">
    <text evidence="11 13">Belongs to the EPSP synthase family. MurA subfamily.</text>
</comment>
<dbReference type="EC" id="2.5.1.7" evidence="13"/>
<dbReference type="GO" id="GO:0019277">
    <property type="term" value="P:UDP-N-acetylgalactosamine biosynthetic process"/>
    <property type="evidence" value="ECO:0007669"/>
    <property type="project" value="InterPro"/>
</dbReference>
<feature type="modified residue" description="2-(S-cysteinyl)pyruvic acid O-phosphothioketal" evidence="13">
    <location>
        <position position="126"/>
    </location>
</feature>
<dbReference type="GO" id="GO:0051301">
    <property type="term" value="P:cell division"/>
    <property type="evidence" value="ECO:0007669"/>
    <property type="project" value="UniProtKB-KW"/>
</dbReference>
<feature type="binding site" evidence="13">
    <location>
        <begin position="131"/>
        <end position="135"/>
    </location>
    <ligand>
        <name>UDP-N-acetyl-alpha-D-glucosamine</name>
        <dbReference type="ChEBI" id="CHEBI:57705"/>
    </ligand>
</feature>
<dbReference type="SUPFAM" id="SSF55205">
    <property type="entry name" value="EPT/RTPC-like"/>
    <property type="match status" value="1"/>
</dbReference>
<dbReference type="InterPro" id="IPR013792">
    <property type="entry name" value="RNA3'P_cycl/enolpyr_Trfase_a/b"/>
</dbReference>
<evidence type="ECO:0000256" key="8">
    <source>
        <dbReference type="ARBA" id="ARBA00023306"/>
    </source>
</evidence>
<keyword evidence="9 13" id="KW-0961">Cell wall biogenesis/degradation</keyword>
<dbReference type="Pfam" id="PF00275">
    <property type="entry name" value="EPSP_synthase"/>
    <property type="match status" value="1"/>
</dbReference>
<evidence type="ECO:0000256" key="13">
    <source>
        <dbReference type="HAMAP-Rule" id="MF_00111"/>
    </source>
</evidence>
<keyword evidence="6 13" id="KW-0133">Cell shape</keyword>
<dbReference type="FunFam" id="3.65.10.10:FF:000001">
    <property type="entry name" value="UDP-N-acetylglucosamine 1-carboxyvinyltransferase"/>
    <property type="match status" value="1"/>
</dbReference>
<sequence>MDRIVITGGAPLSGVLPISGAKNAALPLMIASLLTGDTLELANVPRLADVQLLLRILGNHGVDHTVVGRRPGESAETGQTLRLCASTVIDTTAPYELVSRMRASFWVIAPLLARFGEARVSLPGGCAIGTRPVDLLIMALERLGAQIDIDAGYVVAKTPKGLKGAEIDFPKVTVSGTHVALMAAVLANGTTVIENAAREPEIVDVADCLVKMGAKITGAGTARIVIEGVPRLSGARHEVLPDRIETGTYAMAVAMAGGDVLLEGARAPLLQSVLDTLVAAGVTVEPTNEGIRVARNGAGIAPVDVTTEPFPGFPTDLQAQLMALMTRAEGASRIRETIFENRFMHVQELARLGAKIRLDGDVAIVEGVERLRGAPVMATDLRASVSLVIAGLAAEGETTINRVYHLDRGFEALEAKLTRCGAQVERVRG</sequence>
<accession>A0A917Q746</accession>
<dbReference type="InterPro" id="IPR005750">
    <property type="entry name" value="UDP_GlcNAc_COvinyl_MurA"/>
</dbReference>
<organism evidence="15 16">
    <name type="scientific">Salinarimonas ramus</name>
    <dbReference type="NCBI Taxonomy" id="690164"/>
    <lineage>
        <taxon>Bacteria</taxon>
        <taxon>Pseudomonadati</taxon>
        <taxon>Pseudomonadota</taxon>
        <taxon>Alphaproteobacteria</taxon>
        <taxon>Hyphomicrobiales</taxon>
        <taxon>Salinarimonadaceae</taxon>
        <taxon>Salinarimonas</taxon>
    </lineage>
</organism>
<dbReference type="EMBL" id="BMMF01000005">
    <property type="protein sequence ID" value="GGK32435.1"/>
    <property type="molecule type" value="Genomic_DNA"/>
</dbReference>
<dbReference type="HAMAP" id="MF_00111">
    <property type="entry name" value="MurA"/>
    <property type="match status" value="1"/>
</dbReference>
<comment type="subcellular location">
    <subcellularLocation>
        <location evidence="1 13">Cytoplasm</location>
    </subcellularLocation>
</comment>
<keyword evidence="3 13" id="KW-0963">Cytoplasm</keyword>
<evidence type="ECO:0000256" key="11">
    <source>
        <dbReference type="ARBA" id="ARBA00038367"/>
    </source>
</evidence>
<keyword evidence="10 13" id="KW-0670">Pyruvate</keyword>
<protein>
    <recommendedName>
        <fullName evidence="13">UDP-N-acetylglucosamine 1-carboxyvinyltransferase</fullName>
        <ecNumber evidence="13">2.5.1.7</ecNumber>
    </recommendedName>
    <alternativeName>
        <fullName evidence="13">Enoylpyruvate transferase</fullName>
    </alternativeName>
    <alternativeName>
        <fullName evidence="13">UDP-N-acetylglucosamine enolpyruvyl transferase</fullName>
        <shortName evidence="13">EPT</shortName>
    </alternativeName>
</protein>
<feature type="active site" description="Proton donor" evidence="13">
    <location>
        <position position="126"/>
    </location>
</feature>
<dbReference type="InterPro" id="IPR050068">
    <property type="entry name" value="MurA_subfamily"/>
</dbReference>
<comment type="catalytic activity">
    <reaction evidence="12 13">
        <text>phosphoenolpyruvate + UDP-N-acetyl-alpha-D-glucosamine = UDP-N-acetyl-3-O-(1-carboxyvinyl)-alpha-D-glucosamine + phosphate</text>
        <dbReference type="Rhea" id="RHEA:18681"/>
        <dbReference type="ChEBI" id="CHEBI:43474"/>
        <dbReference type="ChEBI" id="CHEBI:57705"/>
        <dbReference type="ChEBI" id="CHEBI:58702"/>
        <dbReference type="ChEBI" id="CHEBI:68483"/>
        <dbReference type="EC" id="2.5.1.7"/>
    </reaction>
</comment>
<keyword evidence="16" id="KW-1185">Reference proteome</keyword>
<gene>
    <name evidence="13 15" type="primary">murA</name>
    <name evidence="15" type="ORF">GCM10011322_18930</name>
</gene>
<dbReference type="NCBIfam" id="NF006873">
    <property type="entry name" value="PRK09369.1"/>
    <property type="match status" value="1"/>
</dbReference>
<dbReference type="GO" id="GO:0009252">
    <property type="term" value="P:peptidoglycan biosynthetic process"/>
    <property type="evidence" value="ECO:0007669"/>
    <property type="project" value="UniProtKB-UniRule"/>
</dbReference>
<dbReference type="CDD" id="cd01555">
    <property type="entry name" value="UdpNAET"/>
    <property type="match status" value="1"/>
</dbReference>
<dbReference type="PANTHER" id="PTHR43783:SF1">
    <property type="entry name" value="UDP-N-ACETYLGLUCOSAMINE 1-CARBOXYVINYLTRANSFERASE"/>
    <property type="match status" value="1"/>
</dbReference>
<dbReference type="InterPro" id="IPR036968">
    <property type="entry name" value="Enolpyruvate_Tfrase_sf"/>
</dbReference>
<evidence type="ECO:0000256" key="4">
    <source>
        <dbReference type="ARBA" id="ARBA00022618"/>
    </source>
</evidence>
<evidence type="ECO:0000313" key="15">
    <source>
        <dbReference type="EMBL" id="GGK32435.1"/>
    </source>
</evidence>
<dbReference type="GO" id="GO:0008360">
    <property type="term" value="P:regulation of cell shape"/>
    <property type="evidence" value="ECO:0007669"/>
    <property type="project" value="UniProtKB-KW"/>
</dbReference>
<dbReference type="GO" id="GO:0005737">
    <property type="term" value="C:cytoplasm"/>
    <property type="evidence" value="ECO:0007669"/>
    <property type="project" value="UniProtKB-SubCell"/>
</dbReference>
<dbReference type="RefSeq" id="WP_188912095.1">
    <property type="nucleotide sequence ID" value="NZ_BMMF01000005.1"/>
</dbReference>
<name>A0A917Q746_9HYPH</name>
<evidence type="ECO:0000256" key="2">
    <source>
        <dbReference type="ARBA" id="ARBA00004752"/>
    </source>
</evidence>
<evidence type="ECO:0000256" key="12">
    <source>
        <dbReference type="ARBA" id="ARBA00047527"/>
    </source>
</evidence>
<dbReference type="Gene3D" id="3.65.10.10">
    <property type="entry name" value="Enolpyruvate transferase domain"/>
    <property type="match status" value="2"/>
</dbReference>
<feature type="domain" description="Enolpyruvate transferase" evidence="14">
    <location>
        <begin position="7"/>
        <end position="417"/>
    </location>
</feature>
<evidence type="ECO:0000256" key="5">
    <source>
        <dbReference type="ARBA" id="ARBA00022679"/>
    </source>
</evidence>
<comment type="pathway">
    <text evidence="2 13">Cell wall biogenesis; peptidoglycan biosynthesis.</text>
</comment>
<evidence type="ECO:0000256" key="9">
    <source>
        <dbReference type="ARBA" id="ARBA00023316"/>
    </source>
</evidence>
<dbReference type="GO" id="GO:0071555">
    <property type="term" value="P:cell wall organization"/>
    <property type="evidence" value="ECO:0007669"/>
    <property type="project" value="UniProtKB-KW"/>
</dbReference>
<evidence type="ECO:0000256" key="7">
    <source>
        <dbReference type="ARBA" id="ARBA00022984"/>
    </source>
</evidence>
<comment type="function">
    <text evidence="13">Cell wall formation. Adds enolpyruvyl to UDP-N-acetylglucosamine.</text>
</comment>
<keyword evidence="5 13" id="KW-0808">Transferase</keyword>